<protein>
    <recommendedName>
        <fullName evidence="3">Defensin domain protein</fullName>
    </recommendedName>
</protein>
<dbReference type="KEGG" id="amus:LMH87_011808"/>
<sequence length="191" mass="20614">MIREKRLRYKLSLPEESKMKFSLVAFALASTASAICHNSIACLTGGNEMCSKVCARQGNPSGGRCAPRDGCPGYTICACYPKKKRGDDGYAMVDAEEQLWEEEVKAGIAPYVDGEDLEKREVREAAVEAALRDIADSSVEAREEAPLTARSFCCSLVPPASGLCCDNHCTYIGKPGGQCQDKGHGDVCYCN</sequence>
<accession>A0A9W8QAH3</accession>
<dbReference type="AlphaFoldDB" id="A0A9W8QAH3"/>
<keyword evidence="2" id="KW-1185">Reference proteome</keyword>
<proteinExistence type="predicted"/>
<reference evidence="1" key="1">
    <citation type="journal article" date="2023" name="Access Microbiol">
        <title>De-novo genome assembly for Akanthomyces muscarius, a biocontrol agent of insect agricultural pests.</title>
        <authorList>
            <person name="Erdos Z."/>
            <person name="Studholme D.J."/>
            <person name="Raymond B."/>
            <person name="Sharma M."/>
        </authorList>
    </citation>
    <scope>NUCLEOTIDE SEQUENCE</scope>
    <source>
        <strain evidence="1">Ve6</strain>
    </source>
</reference>
<dbReference type="GeneID" id="80898967"/>
<comment type="caution">
    <text evidence="1">The sequence shown here is derived from an EMBL/GenBank/DDBJ whole genome shotgun (WGS) entry which is preliminary data.</text>
</comment>
<evidence type="ECO:0000313" key="2">
    <source>
        <dbReference type="Proteomes" id="UP001144673"/>
    </source>
</evidence>
<evidence type="ECO:0008006" key="3">
    <source>
        <dbReference type="Google" id="ProtNLM"/>
    </source>
</evidence>
<evidence type="ECO:0000313" key="1">
    <source>
        <dbReference type="EMBL" id="KAJ4151091.1"/>
    </source>
</evidence>
<dbReference type="RefSeq" id="XP_056052805.1">
    <property type="nucleotide sequence ID" value="XM_056201010.1"/>
</dbReference>
<dbReference type="Proteomes" id="UP001144673">
    <property type="component" value="Chromosome 4"/>
</dbReference>
<organism evidence="1 2">
    <name type="scientific">Akanthomyces muscarius</name>
    <name type="common">Entomopathogenic fungus</name>
    <name type="synonym">Lecanicillium muscarium</name>
    <dbReference type="NCBI Taxonomy" id="2231603"/>
    <lineage>
        <taxon>Eukaryota</taxon>
        <taxon>Fungi</taxon>
        <taxon>Dikarya</taxon>
        <taxon>Ascomycota</taxon>
        <taxon>Pezizomycotina</taxon>
        <taxon>Sordariomycetes</taxon>
        <taxon>Hypocreomycetidae</taxon>
        <taxon>Hypocreales</taxon>
        <taxon>Cordycipitaceae</taxon>
        <taxon>Akanthomyces</taxon>
    </lineage>
</organism>
<gene>
    <name evidence="1" type="ORF">LMH87_011808</name>
</gene>
<name>A0A9W8QAH3_AKAMU</name>
<dbReference type="EMBL" id="JAJHUN010000009">
    <property type="protein sequence ID" value="KAJ4151091.1"/>
    <property type="molecule type" value="Genomic_DNA"/>
</dbReference>